<evidence type="ECO:0000313" key="3">
    <source>
        <dbReference type="Proteomes" id="UP001139028"/>
    </source>
</evidence>
<reference evidence="2" key="1">
    <citation type="journal article" date="2022" name="Arch. Microbiol.">
        <title>Microbulbifer okhotskensis sp. nov., isolated from a deep bottom sediment of the Okhotsk Sea.</title>
        <authorList>
            <person name="Romanenko L."/>
            <person name="Kurilenko V."/>
            <person name="Otstavnykh N."/>
            <person name="Velansky P."/>
            <person name="Isaeva M."/>
            <person name="Mikhailov V."/>
        </authorList>
    </citation>
    <scope>NUCLEOTIDE SEQUENCE</scope>
    <source>
        <strain evidence="2">OS29</strain>
    </source>
</reference>
<feature type="domain" description="DUF4224" evidence="1">
    <location>
        <begin position="4"/>
        <end position="46"/>
    </location>
</feature>
<dbReference type="InterPro" id="IPR025319">
    <property type="entry name" value="DUF4224"/>
</dbReference>
<dbReference type="AlphaFoldDB" id="A0A9X2EPJ5"/>
<proteinExistence type="predicted"/>
<dbReference type="Pfam" id="PF13986">
    <property type="entry name" value="DUF4224"/>
    <property type="match status" value="1"/>
</dbReference>
<sequence length="72" mass="7982">MSEILTDAQLRRLTGAKSSEAQKLVLEENQIPYVRRKDGTPAVTWAMVNQSKLASRPKDKLLPLGFNLEAAS</sequence>
<gene>
    <name evidence="2" type="ORF">MO867_11545</name>
</gene>
<dbReference type="EMBL" id="JALBWM010000044">
    <property type="protein sequence ID" value="MCO1334970.1"/>
    <property type="molecule type" value="Genomic_DNA"/>
</dbReference>
<dbReference type="RefSeq" id="WP_252466800.1">
    <property type="nucleotide sequence ID" value="NZ_JALBWM010000044.1"/>
</dbReference>
<evidence type="ECO:0000259" key="1">
    <source>
        <dbReference type="Pfam" id="PF13986"/>
    </source>
</evidence>
<organism evidence="2 3">
    <name type="scientific">Microbulbifer okhotskensis</name>
    <dbReference type="NCBI Taxonomy" id="2926617"/>
    <lineage>
        <taxon>Bacteria</taxon>
        <taxon>Pseudomonadati</taxon>
        <taxon>Pseudomonadota</taxon>
        <taxon>Gammaproteobacteria</taxon>
        <taxon>Cellvibrionales</taxon>
        <taxon>Microbulbiferaceae</taxon>
        <taxon>Microbulbifer</taxon>
    </lineage>
</organism>
<comment type="caution">
    <text evidence="2">The sequence shown here is derived from an EMBL/GenBank/DDBJ whole genome shotgun (WGS) entry which is preliminary data.</text>
</comment>
<keyword evidence="3" id="KW-1185">Reference proteome</keyword>
<protein>
    <submittedName>
        <fullName evidence="2">DUF4224 domain-containing protein</fullName>
    </submittedName>
</protein>
<evidence type="ECO:0000313" key="2">
    <source>
        <dbReference type="EMBL" id="MCO1334970.1"/>
    </source>
</evidence>
<dbReference type="Proteomes" id="UP001139028">
    <property type="component" value="Unassembled WGS sequence"/>
</dbReference>
<accession>A0A9X2EPJ5</accession>
<name>A0A9X2EPJ5_9GAMM</name>